<gene>
    <name evidence="3" type="ORF">SAMN02745132_04946</name>
</gene>
<proteinExistence type="predicted"/>
<sequence length="99" mass="10983">MSQVTFDTLKFVESLEKAGIPKEQAKAISTAFQESHEALELATKRDLQDLQNSTKRDLQDLRNELDNKIDKLGLQLTIRLGGMMVIGFGLLAALLKIPA</sequence>
<keyword evidence="1" id="KW-0175">Coiled coil</keyword>
<dbReference type="Gene3D" id="1.20.5.340">
    <property type="match status" value="1"/>
</dbReference>
<protein>
    <recommendedName>
        <fullName evidence="5">DUF1640 domain-containing protein</fullName>
    </recommendedName>
</protein>
<organism evidence="3 4">
    <name type="scientific">Enterovibrio nigricans DSM 22720</name>
    <dbReference type="NCBI Taxonomy" id="1121868"/>
    <lineage>
        <taxon>Bacteria</taxon>
        <taxon>Pseudomonadati</taxon>
        <taxon>Pseudomonadota</taxon>
        <taxon>Gammaproteobacteria</taxon>
        <taxon>Vibrionales</taxon>
        <taxon>Vibrionaceae</taxon>
        <taxon>Enterovibrio</taxon>
    </lineage>
</organism>
<accession>A0A1T4WI17</accession>
<feature type="coiled-coil region" evidence="1">
    <location>
        <begin position="44"/>
        <end position="75"/>
    </location>
</feature>
<dbReference type="OrthoDB" id="5569857at2"/>
<name>A0A1T4WI17_9GAMM</name>
<evidence type="ECO:0000313" key="4">
    <source>
        <dbReference type="Proteomes" id="UP000190162"/>
    </source>
</evidence>
<evidence type="ECO:0000256" key="2">
    <source>
        <dbReference type="SAM" id="Phobius"/>
    </source>
</evidence>
<feature type="transmembrane region" description="Helical" evidence="2">
    <location>
        <begin position="76"/>
        <end position="95"/>
    </location>
</feature>
<reference evidence="4" key="1">
    <citation type="submission" date="2017-02" db="EMBL/GenBank/DDBJ databases">
        <authorList>
            <person name="Varghese N."/>
            <person name="Submissions S."/>
        </authorList>
    </citation>
    <scope>NUCLEOTIDE SEQUENCE [LARGE SCALE GENOMIC DNA]</scope>
    <source>
        <strain evidence="4">DSM 22720</strain>
    </source>
</reference>
<evidence type="ECO:0000313" key="3">
    <source>
        <dbReference type="EMBL" id="SKA76952.1"/>
    </source>
</evidence>
<keyword evidence="4" id="KW-1185">Reference proteome</keyword>
<evidence type="ECO:0008006" key="5">
    <source>
        <dbReference type="Google" id="ProtNLM"/>
    </source>
</evidence>
<dbReference type="EMBL" id="FUXU01000231">
    <property type="protein sequence ID" value="SKA76952.1"/>
    <property type="molecule type" value="Genomic_DNA"/>
</dbReference>
<evidence type="ECO:0000256" key="1">
    <source>
        <dbReference type="SAM" id="Coils"/>
    </source>
</evidence>
<keyword evidence="2" id="KW-0812">Transmembrane</keyword>
<dbReference type="Proteomes" id="UP000190162">
    <property type="component" value="Unassembled WGS sequence"/>
</dbReference>
<dbReference type="RefSeq" id="WP_078754868.1">
    <property type="nucleotide sequence ID" value="NZ_FUXU01000231.1"/>
</dbReference>
<keyword evidence="2" id="KW-0472">Membrane</keyword>
<dbReference type="AlphaFoldDB" id="A0A1T4WI17"/>
<keyword evidence="2" id="KW-1133">Transmembrane helix</keyword>